<dbReference type="Gene3D" id="1.10.10.60">
    <property type="entry name" value="Homeodomain-like"/>
    <property type="match status" value="1"/>
</dbReference>
<keyword evidence="2 4" id="KW-0238">DNA-binding</keyword>
<evidence type="ECO:0000256" key="1">
    <source>
        <dbReference type="ARBA" id="ARBA00023015"/>
    </source>
</evidence>
<evidence type="ECO:0000256" key="4">
    <source>
        <dbReference type="PROSITE-ProRule" id="PRU00335"/>
    </source>
</evidence>
<proteinExistence type="predicted"/>
<gene>
    <name evidence="6" type="ORF">H9830_05720</name>
</gene>
<dbReference type="PANTHER" id="PTHR47506:SF1">
    <property type="entry name" value="HTH-TYPE TRANSCRIPTIONAL REGULATOR YJDC"/>
    <property type="match status" value="1"/>
</dbReference>
<dbReference type="InterPro" id="IPR001647">
    <property type="entry name" value="HTH_TetR"/>
</dbReference>
<dbReference type="InterPro" id="IPR009057">
    <property type="entry name" value="Homeodomain-like_sf"/>
</dbReference>
<feature type="domain" description="HTH tetR-type" evidence="5">
    <location>
        <begin position="1"/>
        <end position="50"/>
    </location>
</feature>
<keyword evidence="1" id="KW-0805">Transcription regulation</keyword>
<name>A0A9D1YTY3_9MICO</name>
<dbReference type="SUPFAM" id="SSF46689">
    <property type="entry name" value="Homeodomain-like"/>
    <property type="match status" value="1"/>
</dbReference>
<reference evidence="6" key="2">
    <citation type="submission" date="2021-04" db="EMBL/GenBank/DDBJ databases">
        <authorList>
            <person name="Gilroy R."/>
        </authorList>
    </citation>
    <scope>NUCLEOTIDE SEQUENCE</scope>
    <source>
        <strain evidence="6">ChiGjej1B1-98</strain>
    </source>
</reference>
<dbReference type="PROSITE" id="PS50977">
    <property type="entry name" value="HTH_TETR_2"/>
    <property type="match status" value="1"/>
</dbReference>
<evidence type="ECO:0000313" key="6">
    <source>
        <dbReference type="EMBL" id="HIY65759.1"/>
    </source>
</evidence>
<dbReference type="SUPFAM" id="SSF48498">
    <property type="entry name" value="Tetracyclin repressor-like, C-terminal domain"/>
    <property type="match status" value="1"/>
</dbReference>
<dbReference type="EMBL" id="DXDC01000165">
    <property type="protein sequence ID" value="HIY65759.1"/>
    <property type="molecule type" value="Genomic_DNA"/>
</dbReference>
<reference evidence="6" key="1">
    <citation type="journal article" date="2021" name="PeerJ">
        <title>Extensive microbial diversity within the chicken gut microbiome revealed by metagenomics and culture.</title>
        <authorList>
            <person name="Gilroy R."/>
            <person name="Ravi A."/>
            <person name="Getino M."/>
            <person name="Pursley I."/>
            <person name="Horton D.L."/>
            <person name="Alikhan N.F."/>
            <person name="Baker D."/>
            <person name="Gharbi K."/>
            <person name="Hall N."/>
            <person name="Watson M."/>
            <person name="Adriaenssens E.M."/>
            <person name="Foster-Nyarko E."/>
            <person name="Jarju S."/>
            <person name="Secka A."/>
            <person name="Antonio M."/>
            <person name="Oren A."/>
            <person name="Chaudhuri R.R."/>
            <person name="La Ragione R."/>
            <person name="Hildebrand F."/>
            <person name="Pallen M.J."/>
        </authorList>
    </citation>
    <scope>NUCLEOTIDE SEQUENCE</scope>
    <source>
        <strain evidence="6">ChiGjej1B1-98</strain>
    </source>
</reference>
<dbReference type="Gene3D" id="1.10.357.10">
    <property type="entry name" value="Tetracycline Repressor, domain 2"/>
    <property type="match status" value="1"/>
</dbReference>
<dbReference type="Pfam" id="PF16925">
    <property type="entry name" value="TetR_C_13"/>
    <property type="match status" value="1"/>
</dbReference>
<evidence type="ECO:0000313" key="7">
    <source>
        <dbReference type="Proteomes" id="UP000824005"/>
    </source>
</evidence>
<dbReference type="Proteomes" id="UP000824005">
    <property type="component" value="Unassembled WGS sequence"/>
</dbReference>
<evidence type="ECO:0000256" key="2">
    <source>
        <dbReference type="ARBA" id="ARBA00023125"/>
    </source>
</evidence>
<organism evidence="6 7">
    <name type="scientific">Candidatus Agrococcus pullicola</name>
    <dbReference type="NCBI Taxonomy" id="2838429"/>
    <lineage>
        <taxon>Bacteria</taxon>
        <taxon>Bacillati</taxon>
        <taxon>Actinomycetota</taxon>
        <taxon>Actinomycetes</taxon>
        <taxon>Micrococcales</taxon>
        <taxon>Microbacteriaceae</taxon>
        <taxon>Agrococcus</taxon>
    </lineage>
</organism>
<protein>
    <submittedName>
        <fullName evidence="6">TetR/AcrR family transcriptional regulator</fullName>
    </submittedName>
</protein>
<dbReference type="Pfam" id="PF00440">
    <property type="entry name" value="TetR_N"/>
    <property type="match status" value="1"/>
</dbReference>
<keyword evidence="3" id="KW-0804">Transcription</keyword>
<dbReference type="InterPro" id="IPR011075">
    <property type="entry name" value="TetR_C"/>
</dbReference>
<feature type="DNA-binding region" description="H-T-H motif" evidence="4">
    <location>
        <begin position="13"/>
        <end position="32"/>
    </location>
</feature>
<dbReference type="AlphaFoldDB" id="A0A9D1YTY3"/>
<sequence>MIAFWRHGYEGVSMAYLTELTGLQASSLYAAFGSKRELFDLAVDSYGEAFGRYVEQALDEQPTAYLAIEEFLREAAKAQTLPGLPHGCLIIQGASNVPPKSAEVAEGLTRRRNMTVTLLHERISADVSAGRLPAETDARGLAEYYVSVQQGMAQRAKDGATREALEAIAELAMRSWPVAAR</sequence>
<evidence type="ECO:0000256" key="3">
    <source>
        <dbReference type="ARBA" id="ARBA00023163"/>
    </source>
</evidence>
<accession>A0A9D1YTY3</accession>
<comment type="caution">
    <text evidence="6">The sequence shown here is derived from an EMBL/GenBank/DDBJ whole genome shotgun (WGS) entry which is preliminary data.</text>
</comment>
<dbReference type="PANTHER" id="PTHR47506">
    <property type="entry name" value="TRANSCRIPTIONAL REGULATORY PROTEIN"/>
    <property type="match status" value="1"/>
</dbReference>
<dbReference type="GO" id="GO:0003677">
    <property type="term" value="F:DNA binding"/>
    <property type="evidence" value="ECO:0007669"/>
    <property type="project" value="UniProtKB-UniRule"/>
</dbReference>
<dbReference type="InterPro" id="IPR036271">
    <property type="entry name" value="Tet_transcr_reg_TetR-rel_C_sf"/>
</dbReference>
<evidence type="ECO:0000259" key="5">
    <source>
        <dbReference type="PROSITE" id="PS50977"/>
    </source>
</evidence>